<organism evidence="1 2">
    <name type="scientific">Paramuricea clavata</name>
    <name type="common">Red gorgonian</name>
    <name type="synonym">Violescent sea-whip</name>
    <dbReference type="NCBI Taxonomy" id="317549"/>
    <lineage>
        <taxon>Eukaryota</taxon>
        <taxon>Metazoa</taxon>
        <taxon>Cnidaria</taxon>
        <taxon>Anthozoa</taxon>
        <taxon>Octocorallia</taxon>
        <taxon>Malacalcyonacea</taxon>
        <taxon>Plexauridae</taxon>
        <taxon>Paramuricea</taxon>
    </lineage>
</organism>
<keyword evidence="2" id="KW-1185">Reference proteome</keyword>
<reference evidence="1" key="1">
    <citation type="submission" date="2020-04" db="EMBL/GenBank/DDBJ databases">
        <authorList>
            <person name="Alioto T."/>
            <person name="Alioto T."/>
            <person name="Gomez Garrido J."/>
        </authorList>
    </citation>
    <scope>NUCLEOTIDE SEQUENCE</scope>
    <source>
        <strain evidence="1">A484AB</strain>
    </source>
</reference>
<evidence type="ECO:0000313" key="2">
    <source>
        <dbReference type="Proteomes" id="UP001152795"/>
    </source>
</evidence>
<dbReference type="Proteomes" id="UP001152795">
    <property type="component" value="Unassembled WGS sequence"/>
</dbReference>
<evidence type="ECO:0000313" key="1">
    <source>
        <dbReference type="EMBL" id="CAB4007833.1"/>
    </source>
</evidence>
<feature type="non-terminal residue" evidence="1">
    <location>
        <position position="59"/>
    </location>
</feature>
<accession>A0A7D9IET9</accession>
<proteinExistence type="predicted"/>
<dbReference type="EMBL" id="CACRXK020005929">
    <property type="protein sequence ID" value="CAB4007833.1"/>
    <property type="molecule type" value="Genomic_DNA"/>
</dbReference>
<dbReference type="OrthoDB" id="8197232at2759"/>
<sequence>AAVPRMFADDTNISYAANTIAELENVINSELKKLKSWLEANKLSLNIAKTEFMIIGSRQ</sequence>
<dbReference type="AlphaFoldDB" id="A0A7D9IET9"/>
<protein>
    <submittedName>
        <fullName evidence="1">Uncharacterized protein</fullName>
    </submittedName>
</protein>
<feature type="non-terminal residue" evidence="1">
    <location>
        <position position="1"/>
    </location>
</feature>
<name>A0A7D9IET9_PARCT</name>
<comment type="caution">
    <text evidence="1">The sequence shown here is derived from an EMBL/GenBank/DDBJ whole genome shotgun (WGS) entry which is preliminary data.</text>
</comment>
<gene>
    <name evidence="1" type="ORF">PACLA_8A034628</name>
</gene>